<evidence type="ECO:0000313" key="1">
    <source>
        <dbReference type="EMBL" id="MPC35481.1"/>
    </source>
</evidence>
<keyword evidence="2" id="KW-1185">Reference proteome</keyword>
<dbReference type="AlphaFoldDB" id="A0A5B7ELX3"/>
<accession>A0A5B7ELX3</accession>
<evidence type="ECO:0000313" key="2">
    <source>
        <dbReference type="Proteomes" id="UP000324222"/>
    </source>
</evidence>
<name>A0A5B7ELX3_PORTR</name>
<comment type="caution">
    <text evidence="1">The sequence shown here is derived from an EMBL/GenBank/DDBJ whole genome shotgun (WGS) entry which is preliminary data.</text>
</comment>
<gene>
    <name evidence="1" type="ORF">E2C01_028905</name>
</gene>
<dbReference type="EMBL" id="VSRR010003286">
    <property type="protein sequence ID" value="MPC35481.1"/>
    <property type="molecule type" value="Genomic_DNA"/>
</dbReference>
<proteinExistence type="predicted"/>
<dbReference type="Proteomes" id="UP000324222">
    <property type="component" value="Unassembled WGS sequence"/>
</dbReference>
<sequence>MSRTVKSTSLHHRKCLA</sequence>
<organism evidence="1 2">
    <name type="scientific">Portunus trituberculatus</name>
    <name type="common">Swimming crab</name>
    <name type="synonym">Neptunus trituberculatus</name>
    <dbReference type="NCBI Taxonomy" id="210409"/>
    <lineage>
        <taxon>Eukaryota</taxon>
        <taxon>Metazoa</taxon>
        <taxon>Ecdysozoa</taxon>
        <taxon>Arthropoda</taxon>
        <taxon>Crustacea</taxon>
        <taxon>Multicrustacea</taxon>
        <taxon>Malacostraca</taxon>
        <taxon>Eumalacostraca</taxon>
        <taxon>Eucarida</taxon>
        <taxon>Decapoda</taxon>
        <taxon>Pleocyemata</taxon>
        <taxon>Brachyura</taxon>
        <taxon>Eubrachyura</taxon>
        <taxon>Portunoidea</taxon>
        <taxon>Portunidae</taxon>
        <taxon>Portuninae</taxon>
        <taxon>Portunus</taxon>
    </lineage>
</organism>
<reference evidence="1 2" key="1">
    <citation type="submission" date="2019-05" db="EMBL/GenBank/DDBJ databases">
        <title>Another draft genome of Portunus trituberculatus and its Hox gene families provides insights of decapod evolution.</title>
        <authorList>
            <person name="Jeong J.-H."/>
            <person name="Song I."/>
            <person name="Kim S."/>
            <person name="Choi T."/>
            <person name="Kim D."/>
            <person name="Ryu S."/>
            <person name="Kim W."/>
        </authorList>
    </citation>
    <scope>NUCLEOTIDE SEQUENCE [LARGE SCALE GENOMIC DNA]</scope>
    <source>
        <tissue evidence="1">Muscle</tissue>
    </source>
</reference>
<protein>
    <submittedName>
        <fullName evidence="1">Uncharacterized protein</fullName>
    </submittedName>
</protein>